<gene>
    <name evidence="1" type="ORF">METZ01_LOCUS225319</name>
</gene>
<dbReference type="EMBL" id="UINC01054580">
    <property type="protein sequence ID" value="SVB72465.1"/>
    <property type="molecule type" value="Genomic_DNA"/>
</dbReference>
<organism evidence="1">
    <name type="scientific">marine metagenome</name>
    <dbReference type="NCBI Taxonomy" id="408172"/>
    <lineage>
        <taxon>unclassified sequences</taxon>
        <taxon>metagenomes</taxon>
        <taxon>ecological metagenomes</taxon>
    </lineage>
</organism>
<sequence>MVGAVFFFFGFGEPSCLFAGNGHGFIDSLPVGSRLRAKAAAVNHGKQ</sequence>
<proteinExistence type="predicted"/>
<protein>
    <submittedName>
        <fullName evidence="1">Uncharacterized protein</fullName>
    </submittedName>
</protein>
<feature type="non-terminal residue" evidence="1">
    <location>
        <position position="47"/>
    </location>
</feature>
<evidence type="ECO:0000313" key="1">
    <source>
        <dbReference type="EMBL" id="SVB72465.1"/>
    </source>
</evidence>
<dbReference type="AlphaFoldDB" id="A0A382GCD9"/>
<reference evidence="1" key="1">
    <citation type="submission" date="2018-05" db="EMBL/GenBank/DDBJ databases">
        <authorList>
            <person name="Lanie J.A."/>
            <person name="Ng W.-L."/>
            <person name="Kazmierczak K.M."/>
            <person name="Andrzejewski T.M."/>
            <person name="Davidsen T.M."/>
            <person name="Wayne K.J."/>
            <person name="Tettelin H."/>
            <person name="Glass J.I."/>
            <person name="Rusch D."/>
            <person name="Podicherti R."/>
            <person name="Tsui H.-C.T."/>
            <person name="Winkler M.E."/>
        </authorList>
    </citation>
    <scope>NUCLEOTIDE SEQUENCE</scope>
</reference>
<name>A0A382GCD9_9ZZZZ</name>
<accession>A0A382GCD9</accession>